<organism evidence="2">
    <name type="scientific">mine drainage metagenome</name>
    <dbReference type="NCBI Taxonomy" id="410659"/>
    <lineage>
        <taxon>unclassified sequences</taxon>
        <taxon>metagenomes</taxon>
        <taxon>ecological metagenomes</taxon>
    </lineage>
</organism>
<accession>A0A1J5TF00</accession>
<protein>
    <submittedName>
        <fullName evidence="2">Plasmid stabilization system protein</fullName>
    </submittedName>
</protein>
<evidence type="ECO:0000256" key="1">
    <source>
        <dbReference type="ARBA" id="ARBA00022649"/>
    </source>
</evidence>
<gene>
    <name evidence="2" type="ORF">GALL_04270</name>
</gene>
<name>A0A1J5TF00_9ZZZZ</name>
<keyword evidence="1" id="KW-1277">Toxin-antitoxin system</keyword>
<dbReference type="InterPro" id="IPR007712">
    <property type="entry name" value="RelE/ParE_toxin"/>
</dbReference>
<dbReference type="Gene3D" id="3.30.2310.20">
    <property type="entry name" value="RelE-like"/>
    <property type="match status" value="1"/>
</dbReference>
<dbReference type="AlphaFoldDB" id="A0A1J5TF00"/>
<dbReference type="EMBL" id="MLJW01000001">
    <property type="protein sequence ID" value="OIR19546.1"/>
    <property type="molecule type" value="Genomic_DNA"/>
</dbReference>
<proteinExistence type="predicted"/>
<evidence type="ECO:0000313" key="2">
    <source>
        <dbReference type="EMBL" id="OIR19546.1"/>
    </source>
</evidence>
<dbReference type="Pfam" id="PF05016">
    <property type="entry name" value="ParE_toxin"/>
    <property type="match status" value="1"/>
</dbReference>
<comment type="caution">
    <text evidence="2">The sequence shown here is derived from an EMBL/GenBank/DDBJ whole genome shotgun (WGS) entry which is preliminary data.</text>
</comment>
<dbReference type="InterPro" id="IPR035093">
    <property type="entry name" value="RelE/ParE_toxin_dom_sf"/>
</dbReference>
<sequence length="98" mass="11281">MTLEIRLRPEAALDLEDAAFWYEEQSTGLGHQFLDEAMAILSAIAEAPLAHPLVHRNTRRALMRRFPFGVYYRVDSFAVAVVAIMHGSRNPQRWKNRD</sequence>
<reference evidence="2" key="1">
    <citation type="submission" date="2016-10" db="EMBL/GenBank/DDBJ databases">
        <title>Sequence of Gallionella enrichment culture.</title>
        <authorList>
            <person name="Poehlein A."/>
            <person name="Muehling M."/>
            <person name="Daniel R."/>
        </authorList>
    </citation>
    <scope>NUCLEOTIDE SEQUENCE</scope>
</reference>